<organism evidence="2 3">
    <name type="scientific">Hypholoma sublateritium (strain FD-334 SS-4)</name>
    <dbReference type="NCBI Taxonomy" id="945553"/>
    <lineage>
        <taxon>Eukaryota</taxon>
        <taxon>Fungi</taxon>
        <taxon>Dikarya</taxon>
        <taxon>Basidiomycota</taxon>
        <taxon>Agaricomycotina</taxon>
        <taxon>Agaricomycetes</taxon>
        <taxon>Agaricomycetidae</taxon>
        <taxon>Agaricales</taxon>
        <taxon>Agaricineae</taxon>
        <taxon>Strophariaceae</taxon>
        <taxon>Hypholoma</taxon>
    </lineage>
</organism>
<evidence type="ECO:0000313" key="3">
    <source>
        <dbReference type="Proteomes" id="UP000054270"/>
    </source>
</evidence>
<reference evidence="3" key="1">
    <citation type="submission" date="2014-04" db="EMBL/GenBank/DDBJ databases">
        <title>Evolutionary Origins and Diversification of the Mycorrhizal Mutualists.</title>
        <authorList>
            <consortium name="DOE Joint Genome Institute"/>
            <consortium name="Mycorrhizal Genomics Consortium"/>
            <person name="Kohler A."/>
            <person name="Kuo A."/>
            <person name="Nagy L.G."/>
            <person name="Floudas D."/>
            <person name="Copeland A."/>
            <person name="Barry K.W."/>
            <person name="Cichocki N."/>
            <person name="Veneault-Fourrey C."/>
            <person name="LaButti K."/>
            <person name="Lindquist E.A."/>
            <person name="Lipzen A."/>
            <person name="Lundell T."/>
            <person name="Morin E."/>
            <person name="Murat C."/>
            <person name="Riley R."/>
            <person name="Ohm R."/>
            <person name="Sun H."/>
            <person name="Tunlid A."/>
            <person name="Henrissat B."/>
            <person name="Grigoriev I.V."/>
            <person name="Hibbett D.S."/>
            <person name="Martin F."/>
        </authorList>
    </citation>
    <scope>NUCLEOTIDE SEQUENCE [LARGE SCALE GENOMIC DNA]</scope>
    <source>
        <strain evidence="3">FD-334 SS-4</strain>
    </source>
</reference>
<gene>
    <name evidence="2" type="ORF">HYPSUDRAFT_65758</name>
</gene>
<dbReference type="AlphaFoldDB" id="A0A0D2MKM1"/>
<feature type="compositionally biased region" description="Polar residues" evidence="1">
    <location>
        <begin position="25"/>
        <end position="34"/>
    </location>
</feature>
<dbReference type="EMBL" id="KN817538">
    <property type="protein sequence ID" value="KJA24268.1"/>
    <property type="molecule type" value="Genomic_DNA"/>
</dbReference>
<feature type="region of interest" description="Disordered" evidence="1">
    <location>
        <begin position="1"/>
        <end position="34"/>
    </location>
</feature>
<protein>
    <submittedName>
        <fullName evidence="2">Uncharacterized protein</fullName>
    </submittedName>
</protein>
<evidence type="ECO:0000313" key="2">
    <source>
        <dbReference type="EMBL" id="KJA24268.1"/>
    </source>
</evidence>
<name>A0A0D2MKM1_HYPSF</name>
<accession>A0A0D2MKM1</accession>
<evidence type="ECO:0000256" key="1">
    <source>
        <dbReference type="SAM" id="MobiDB-lite"/>
    </source>
</evidence>
<keyword evidence="3" id="KW-1185">Reference proteome</keyword>
<dbReference type="Proteomes" id="UP000054270">
    <property type="component" value="Unassembled WGS sequence"/>
</dbReference>
<sequence>MAGQKDFSEGFTTPNPLDGFGDGGNTLTPGLPSSNIMDSVSTGRECSGFPTGFFRIRSEGTTKYWSLHYSDSSREGNALMLWKLVGEEDSQVHQFLQNQSLDITFSLTWLHQSILRKFKGRIMHRWLFR</sequence>
<proteinExistence type="predicted"/>